<dbReference type="AlphaFoldDB" id="A0A0A9GXQ1"/>
<evidence type="ECO:0000313" key="1">
    <source>
        <dbReference type="EMBL" id="JAE29297.1"/>
    </source>
</evidence>
<accession>A0A0A9GXQ1</accession>
<sequence length="36" mass="3973">MLGLRDVASSKVVGSCYFSTSRIRITHFGILKFKPG</sequence>
<reference evidence="1" key="2">
    <citation type="journal article" date="2015" name="Data Brief">
        <title>Shoot transcriptome of the giant reed, Arundo donax.</title>
        <authorList>
            <person name="Barrero R.A."/>
            <person name="Guerrero F.D."/>
            <person name="Moolhuijzen P."/>
            <person name="Goolsby J.A."/>
            <person name="Tidwell J."/>
            <person name="Bellgard S.E."/>
            <person name="Bellgard M.I."/>
        </authorList>
    </citation>
    <scope>NUCLEOTIDE SEQUENCE</scope>
    <source>
        <tissue evidence="1">Shoot tissue taken approximately 20 cm above the soil surface</tissue>
    </source>
</reference>
<proteinExistence type="predicted"/>
<reference evidence="1" key="1">
    <citation type="submission" date="2014-09" db="EMBL/GenBank/DDBJ databases">
        <authorList>
            <person name="Magalhaes I.L.F."/>
            <person name="Oliveira U."/>
            <person name="Santos F.R."/>
            <person name="Vidigal T.H.D.A."/>
            <person name="Brescovit A.D."/>
            <person name="Santos A.J."/>
        </authorList>
    </citation>
    <scope>NUCLEOTIDE SEQUENCE</scope>
    <source>
        <tissue evidence="1">Shoot tissue taken approximately 20 cm above the soil surface</tissue>
    </source>
</reference>
<organism evidence="1">
    <name type="scientific">Arundo donax</name>
    <name type="common">Giant reed</name>
    <name type="synonym">Donax arundinaceus</name>
    <dbReference type="NCBI Taxonomy" id="35708"/>
    <lineage>
        <taxon>Eukaryota</taxon>
        <taxon>Viridiplantae</taxon>
        <taxon>Streptophyta</taxon>
        <taxon>Embryophyta</taxon>
        <taxon>Tracheophyta</taxon>
        <taxon>Spermatophyta</taxon>
        <taxon>Magnoliopsida</taxon>
        <taxon>Liliopsida</taxon>
        <taxon>Poales</taxon>
        <taxon>Poaceae</taxon>
        <taxon>PACMAD clade</taxon>
        <taxon>Arundinoideae</taxon>
        <taxon>Arundineae</taxon>
        <taxon>Arundo</taxon>
    </lineage>
</organism>
<dbReference type="EMBL" id="GBRH01168599">
    <property type="protein sequence ID" value="JAE29297.1"/>
    <property type="molecule type" value="Transcribed_RNA"/>
</dbReference>
<name>A0A0A9GXQ1_ARUDO</name>
<protein>
    <submittedName>
        <fullName evidence="1">Uncharacterized protein</fullName>
    </submittedName>
</protein>